<evidence type="ECO:0000313" key="6">
    <source>
        <dbReference type="Proteomes" id="UP000504603"/>
    </source>
</evidence>
<dbReference type="InterPro" id="IPR032867">
    <property type="entry name" value="DYW_dom"/>
</dbReference>
<accession>A0A6J1BZP4</accession>
<feature type="repeat" description="PPR" evidence="4">
    <location>
        <begin position="214"/>
        <end position="244"/>
    </location>
</feature>
<dbReference type="NCBIfam" id="TIGR00756">
    <property type="entry name" value="PPR"/>
    <property type="match status" value="4"/>
</dbReference>
<dbReference type="GO" id="GO:0008270">
    <property type="term" value="F:zinc ion binding"/>
    <property type="evidence" value="ECO:0007669"/>
    <property type="project" value="InterPro"/>
</dbReference>
<feature type="repeat" description="PPR" evidence="4">
    <location>
        <begin position="245"/>
        <end position="279"/>
    </location>
</feature>
<dbReference type="PROSITE" id="PS51375">
    <property type="entry name" value="PPR"/>
    <property type="match status" value="4"/>
</dbReference>
<dbReference type="FunFam" id="1.25.40.10:FF:000280">
    <property type="entry name" value="Pentatricopeptide repeat-containing protein"/>
    <property type="match status" value="1"/>
</dbReference>
<dbReference type="AlphaFoldDB" id="A0A6J1BZP4"/>
<evidence type="ECO:0000256" key="2">
    <source>
        <dbReference type="ARBA" id="ARBA00022737"/>
    </source>
</evidence>
<keyword evidence="2" id="KW-0677">Repeat</keyword>
<dbReference type="SUPFAM" id="SSF48452">
    <property type="entry name" value="TPR-like"/>
    <property type="match status" value="1"/>
</dbReference>
<evidence type="ECO:0000256" key="1">
    <source>
        <dbReference type="ARBA" id="ARBA00006643"/>
    </source>
</evidence>
<dbReference type="OrthoDB" id="185373at2759"/>
<sequence>MSVSLRKFSQGREPNLIVSAAVESGREQSLSFAGSLAPIVEQIEMSFRLIRRARLQDICTISNSAFLANQSQISKFMHTQLTMNLPPQSTNERKIPDYMDVVRKEGNDMRSDGYFLMKLIDDSVSHDGFESIAPIFSKFRGVINCQLCNWMIRGYLDSNKHLNSLLIFAHMHKFSILPDSSTFPAVIKATARSCNVELGKMIHGTVIQMGFIRDVYTSTALVHMYCTCLSISDAYQLFDEMPERNSVTWNALITGYTHNRKFMEAINAFRGMLAAGAEPSERTVVVVLSACSHLGALNQGTWIHEFIYQNKLRLNVFVGTALIDMYAKCGAVEEAEKVFEEIREKNVYTWNVLISGYAMNGQGDEALQAFSMMLRENFKPDEVTFLGVLCACCHQGLVTEGRRQFVSMKQHFGLRPRIEHYGCMVDLLGRAGLLEEALELIQSMSMEPDPIIWRALLCACRVHGNTKLGEYAIRRLIDLEPNNGENYVLLSNLYSRERRWIEVGKLRGMMSLRGIGKVPGCSSIEIKNVVYEFAASNDRKPEFDAIYKQLDNVIEKLKANGYITGTGMALFDIEEEEKEHCVMYHSEKLALAFGLLNSPLDCALRIVKNLRICLDCHEFFKVASLVYKRFIVVRDRNRFHHFSEGFCSCRDYW</sequence>
<dbReference type="RefSeq" id="XP_022134759.1">
    <property type="nucleotide sequence ID" value="XM_022279067.1"/>
</dbReference>
<reference evidence="7" key="1">
    <citation type="submission" date="2025-08" db="UniProtKB">
        <authorList>
            <consortium name="RefSeq"/>
        </authorList>
    </citation>
    <scope>IDENTIFICATION</scope>
    <source>
        <strain evidence="7">OHB3-1</strain>
    </source>
</reference>
<evidence type="ECO:0000256" key="3">
    <source>
        <dbReference type="ARBA" id="ARBA00061659"/>
    </source>
</evidence>
<organism evidence="6 7">
    <name type="scientific">Momordica charantia</name>
    <name type="common">Bitter gourd</name>
    <name type="synonym">Balsam pear</name>
    <dbReference type="NCBI Taxonomy" id="3673"/>
    <lineage>
        <taxon>Eukaryota</taxon>
        <taxon>Viridiplantae</taxon>
        <taxon>Streptophyta</taxon>
        <taxon>Embryophyta</taxon>
        <taxon>Tracheophyta</taxon>
        <taxon>Spermatophyta</taxon>
        <taxon>Magnoliopsida</taxon>
        <taxon>eudicotyledons</taxon>
        <taxon>Gunneridae</taxon>
        <taxon>Pentapetalae</taxon>
        <taxon>rosids</taxon>
        <taxon>fabids</taxon>
        <taxon>Cucurbitales</taxon>
        <taxon>Cucurbitaceae</taxon>
        <taxon>Momordiceae</taxon>
        <taxon>Momordica</taxon>
    </lineage>
</organism>
<comment type="similarity">
    <text evidence="1">Belongs to the PPR family. PCMP-H subfamily.</text>
</comment>
<dbReference type="PANTHER" id="PTHR47926:SF447">
    <property type="entry name" value="DYW DOMAIN-CONTAINING PROTEIN"/>
    <property type="match status" value="1"/>
</dbReference>
<feature type="repeat" description="PPR" evidence="4">
    <location>
        <begin position="346"/>
        <end position="380"/>
    </location>
</feature>
<dbReference type="InterPro" id="IPR046960">
    <property type="entry name" value="PPR_At4g14850-like_plant"/>
</dbReference>
<dbReference type="InterPro" id="IPR011990">
    <property type="entry name" value="TPR-like_helical_dom_sf"/>
</dbReference>
<dbReference type="Pfam" id="PF13041">
    <property type="entry name" value="PPR_2"/>
    <property type="match status" value="2"/>
</dbReference>
<dbReference type="PANTHER" id="PTHR47926">
    <property type="entry name" value="PENTATRICOPEPTIDE REPEAT-CONTAINING PROTEIN"/>
    <property type="match status" value="1"/>
</dbReference>
<evidence type="ECO:0000313" key="7">
    <source>
        <dbReference type="RefSeq" id="XP_022134759.1"/>
    </source>
</evidence>
<dbReference type="Pfam" id="PF14432">
    <property type="entry name" value="DYW_deaminase"/>
    <property type="match status" value="1"/>
</dbReference>
<name>A0A6J1BZP4_MOMCH</name>
<dbReference type="InterPro" id="IPR046848">
    <property type="entry name" value="E_motif"/>
</dbReference>
<dbReference type="Pfam" id="PF20431">
    <property type="entry name" value="E_motif"/>
    <property type="match status" value="1"/>
</dbReference>
<dbReference type="KEGG" id="mcha:111006955"/>
<dbReference type="FunFam" id="1.25.40.10:FF:000031">
    <property type="entry name" value="Pentatricopeptide repeat-containing protein mitochondrial"/>
    <property type="match status" value="1"/>
</dbReference>
<evidence type="ECO:0000259" key="5">
    <source>
        <dbReference type="Pfam" id="PF14432"/>
    </source>
</evidence>
<dbReference type="InterPro" id="IPR002885">
    <property type="entry name" value="PPR_rpt"/>
</dbReference>
<dbReference type="FunFam" id="1.25.40.10:FF:000344">
    <property type="entry name" value="Pentatricopeptide repeat-containing protein"/>
    <property type="match status" value="1"/>
</dbReference>
<feature type="repeat" description="PPR" evidence="4">
    <location>
        <begin position="315"/>
        <end position="345"/>
    </location>
</feature>
<dbReference type="Gene3D" id="1.25.40.10">
    <property type="entry name" value="Tetratricopeptide repeat domain"/>
    <property type="match status" value="2"/>
</dbReference>
<comment type="similarity">
    <text evidence="3">Belongs to the PPR family. PCMP-E subfamily.</text>
</comment>
<evidence type="ECO:0000256" key="4">
    <source>
        <dbReference type="PROSITE-ProRule" id="PRU00708"/>
    </source>
</evidence>
<dbReference type="Proteomes" id="UP000504603">
    <property type="component" value="Unplaced"/>
</dbReference>
<dbReference type="GeneID" id="111006955"/>
<dbReference type="Pfam" id="PF01535">
    <property type="entry name" value="PPR"/>
    <property type="match status" value="1"/>
</dbReference>
<proteinExistence type="inferred from homology"/>
<feature type="domain" description="DYW" evidence="5">
    <location>
        <begin position="561"/>
        <end position="653"/>
    </location>
</feature>
<dbReference type="GO" id="GO:0009451">
    <property type="term" value="P:RNA modification"/>
    <property type="evidence" value="ECO:0007669"/>
    <property type="project" value="InterPro"/>
</dbReference>
<dbReference type="GO" id="GO:0003723">
    <property type="term" value="F:RNA binding"/>
    <property type="evidence" value="ECO:0007669"/>
    <property type="project" value="InterPro"/>
</dbReference>
<keyword evidence="6" id="KW-1185">Reference proteome</keyword>
<protein>
    <submittedName>
        <fullName evidence="7">Pentatricopeptide repeat-containing protein At4g21065-like</fullName>
    </submittedName>
</protein>
<gene>
    <name evidence="7" type="primary">LOC111006955</name>
</gene>